<organism evidence="2 3">
    <name type="scientific">Klenkia taihuensis</name>
    <dbReference type="NCBI Taxonomy" id="1225127"/>
    <lineage>
        <taxon>Bacteria</taxon>
        <taxon>Bacillati</taxon>
        <taxon>Actinomycetota</taxon>
        <taxon>Actinomycetes</taxon>
        <taxon>Geodermatophilales</taxon>
        <taxon>Geodermatophilaceae</taxon>
        <taxon>Klenkia</taxon>
    </lineage>
</organism>
<protein>
    <recommendedName>
        <fullName evidence="4">MucR family transcriptional regulator</fullName>
    </recommendedName>
</protein>
<feature type="compositionally biased region" description="Pro residues" evidence="1">
    <location>
        <begin position="78"/>
        <end position="94"/>
    </location>
</feature>
<dbReference type="Proteomes" id="UP000199022">
    <property type="component" value="Unassembled WGS sequence"/>
</dbReference>
<keyword evidence="3" id="KW-1185">Reference proteome</keyword>
<dbReference type="AlphaFoldDB" id="A0A1I1N433"/>
<feature type="compositionally biased region" description="Low complexity" evidence="1">
    <location>
        <begin position="38"/>
        <end position="58"/>
    </location>
</feature>
<evidence type="ECO:0008006" key="4">
    <source>
        <dbReference type="Google" id="ProtNLM"/>
    </source>
</evidence>
<dbReference type="EMBL" id="FOMD01000002">
    <property type="protein sequence ID" value="SFC92424.1"/>
    <property type="molecule type" value="Genomic_DNA"/>
</dbReference>
<dbReference type="STRING" id="1225127.SAMN05661030_1962"/>
<reference evidence="3" key="1">
    <citation type="submission" date="2016-10" db="EMBL/GenBank/DDBJ databases">
        <authorList>
            <person name="Varghese N."/>
            <person name="Submissions S."/>
        </authorList>
    </citation>
    <scope>NUCLEOTIDE SEQUENCE [LARGE SCALE GENOMIC DNA]</scope>
    <source>
        <strain evidence="3">DSM 45962</strain>
    </source>
</reference>
<dbReference type="RefSeq" id="WP_091557264.1">
    <property type="nucleotide sequence ID" value="NZ_BNAC01000004.1"/>
</dbReference>
<feature type="region of interest" description="Disordered" evidence="1">
    <location>
        <begin position="74"/>
        <end position="97"/>
    </location>
</feature>
<evidence type="ECO:0000256" key="1">
    <source>
        <dbReference type="SAM" id="MobiDB-lite"/>
    </source>
</evidence>
<evidence type="ECO:0000313" key="3">
    <source>
        <dbReference type="Proteomes" id="UP000199022"/>
    </source>
</evidence>
<gene>
    <name evidence="2" type="ORF">SAMN05661030_1962</name>
</gene>
<accession>A0A1I1N433</accession>
<dbReference type="OrthoDB" id="5189092at2"/>
<feature type="region of interest" description="Disordered" evidence="1">
    <location>
        <begin position="38"/>
        <end position="59"/>
    </location>
</feature>
<evidence type="ECO:0000313" key="2">
    <source>
        <dbReference type="EMBL" id="SFC92424.1"/>
    </source>
</evidence>
<proteinExistence type="predicted"/>
<sequence length="238" mass="23659">MLHPVGDLPAGVYWRRRALVLGAVLSVVGGGSWLATSATAAPGEGTTATASATGTTSGVPSLEQVVPSLAAVAVPSTTPAPDPAPTAAPEPPAEPVVETAPAGPVYTPGQACTDDMIAVDVVPEAPQATAASKPTFTLVVTNTSPVPCTRSLDAGLREVVLLDAAGTRVWGSNDCFPEVSSDPRTLGVGEAVSVPIQWGGLTSTPGCTTPRTAPAPGSYTLQGRLDTKVGTPAAFAVG</sequence>
<name>A0A1I1N433_9ACTN</name>